<dbReference type="PANTHER" id="PTHR34385">
    <property type="entry name" value="D-ALANYL-D-ALANINE CARBOXYPEPTIDASE"/>
    <property type="match status" value="1"/>
</dbReference>
<sequence length="265" mass="29970">MSRNQRNFKLGKVNRGVLEEQQAREENKVQNLRALLYILPLIMLAVLAVGIFFGYKFYVNTLNEKSPISPSEYIEDDTHSSNPMFLITVSAASPIDKDFVPETVECCGIQIAPEAADGLNSMVADAKKAGFDLMVVEGYVSYEDQAKRYKEEVEKYRKDSKASLIMAEAHVKKELPPAGESEQQTGLLVYLTVKTDGKFADTPAYSWLTRHCVDYGFILRYPNKENAGGISYSSHLFRYVGKTYAHNMRALDMNFDRFTEYLAAH</sequence>
<accession>A0A935C4M5</accession>
<dbReference type="CDD" id="cd14852">
    <property type="entry name" value="LD-carboxypeptidase"/>
    <property type="match status" value="1"/>
</dbReference>
<dbReference type="PANTHER" id="PTHR34385:SF1">
    <property type="entry name" value="PEPTIDOGLYCAN L-ALANYL-D-GLUTAMATE ENDOPEPTIDASE CWLK"/>
    <property type="match status" value="1"/>
</dbReference>
<dbReference type="GO" id="GO:0008233">
    <property type="term" value="F:peptidase activity"/>
    <property type="evidence" value="ECO:0007669"/>
    <property type="project" value="InterPro"/>
</dbReference>
<evidence type="ECO:0000313" key="4">
    <source>
        <dbReference type="Proteomes" id="UP000633365"/>
    </source>
</evidence>
<keyword evidence="1" id="KW-1133">Transmembrane helix</keyword>
<evidence type="ECO:0000256" key="1">
    <source>
        <dbReference type="SAM" id="Phobius"/>
    </source>
</evidence>
<keyword evidence="4" id="KW-1185">Reference proteome</keyword>
<feature type="domain" description="D-alanyl-D-alanine carboxypeptidase-like core" evidence="2">
    <location>
        <begin position="110"/>
        <end position="242"/>
    </location>
</feature>
<proteinExistence type="predicted"/>
<dbReference type="InterPro" id="IPR058193">
    <property type="entry name" value="VanY/YodJ_core_dom"/>
</dbReference>
<dbReference type="InterPro" id="IPR003709">
    <property type="entry name" value="VanY-like_core_dom"/>
</dbReference>
<dbReference type="Proteomes" id="UP000633365">
    <property type="component" value="Unassembled WGS sequence"/>
</dbReference>
<dbReference type="EMBL" id="JAEQMG010000201">
    <property type="protein sequence ID" value="MBK6090344.1"/>
    <property type="molecule type" value="Genomic_DNA"/>
</dbReference>
<evidence type="ECO:0000259" key="2">
    <source>
        <dbReference type="Pfam" id="PF02557"/>
    </source>
</evidence>
<gene>
    <name evidence="3" type="ORF">JKK62_17195</name>
</gene>
<dbReference type="SUPFAM" id="SSF55166">
    <property type="entry name" value="Hedgehog/DD-peptidase"/>
    <property type="match status" value="1"/>
</dbReference>
<dbReference type="GO" id="GO:0006508">
    <property type="term" value="P:proteolysis"/>
    <property type="evidence" value="ECO:0007669"/>
    <property type="project" value="InterPro"/>
</dbReference>
<reference evidence="3" key="1">
    <citation type="submission" date="2021-01" db="EMBL/GenBank/DDBJ databases">
        <title>Genome public.</title>
        <authorList>
            <person name="Liu C."/>
            <person name="Sun Q."/>
        </authorList>
    </citation>
    <scope>NUCLEOTIDE SEQUENCE</scope>
    <source>
        <strain evidence="3">M6</strain>
    </source>
</reference>
<keyword evidence="1" id="KW-0472">Membrane</keyword>
<dbReference type="Gene3D" id="3.30.1380.10">
    <property type="match status" value="1"/>
</dbReference>
<dbReference type="InterPro" id="IPR009045">
    <property type="entry name" value="Zn_M74/Hedgehog-like"/>
</dbReference>
<evidence type="ECO:0000313" key="3">
    <source>
        <dbReference type="EMBL" id="MBK6090344.1"/>
    </source>
</evidence>
<protein>
    <submittedName>
        <fullName evidence="3">M15 family metallopeptidase</fullName>
    </submittedName>
</protein>
<keyword evidence="1" id="KW-0812">Transmembrane</keyword>
<name>A0A935C4M5_9FIRM</name>
<dbReference type="Pfam" id="PF02557">
    <property type="entry name" value="VanY"/>
    <property type="match status" value="1"/>
</dbReference>
<comment type="caution">
    <text evidence="3">The sequence shown here is derived from an EMBL/GenBank/DDBJ whole genome shotgun (WGS) entry which is preliminary data.</text>
</comment>
<feature type="transmembrane region" description="Helical" evidence="1">
    <location>
        <begin position="34"/>
        <end position="55"/>
    </location>
</feature>
<organism evidence="3 4">
    <name type="scientific">Ruminococcus difficilis</name>
    <dbReference type="NCBI Taxonomy" id="2763069"/>
    <lineage>
        <taxon>Bacteria</taxon>
        <taxon>Bacillati</taxon>
        <taxon>Bacillota</taxon>
        <taxon>Clostridia</taxon>
        <taxon>Eubacteriales</taxon>
        <taxon>Oscillospiraceae</taxon>
        <taxon>Ruminococcus</taxon>
    </lineage>
</organism>
<dbReference type="AlphaFoldDB" id="A0A935C4M5"/>
<dbReference type="InterPro" id="IPR052179">
    <property type="entry name" value="DD-CPase-like"/>
</dbReference>